<protein>
    <submittedName>
        <fullName evidence="2">Uncharacterized protein</fullName>
    </submittedName>
</protein>
<keyword evidence="1" id="KW-1133">Transmembrane helix</keyword>
<dbReference type="AlphaFoldDB" id="A0A553NNR2"/>
<comment type="caution">
    <text evidence="2">The sequence shown here is derived from an EMBL/GenBank/DDBJ whole genome shotgun (WGS) entry which is preliminary data.</text>
</comment>
<sequence>MMSRGVNRFSYSRTGLGIVVGLTGLAIQPAMAFLPSWSDLFSSLRPFQDPTESPEDMGLDEESARLGFVQLGPGTSFNTTLNLTGHILLGLGIASSLLAFIYIRSFVQGSKGAYSQDYYDTSTYKRKLNSGTNSFNTTLNLTGHILLGLGIASALLARMFLEALKGDSNQGGYSSGSGSGYGRRKVPVDALINTSIDLSALLVFSLLVTLVWSTFLMITYIGWYGPFKPFMSLHPSHRRRPHRYRDEPHFDDFHRRSLSPNGTLDEMTQLIPPLLEKLEDRLRLSGLDEDDCLTQTVCEANRPQLEFSFNTLGDAIRDIHGIILENMEQESEESLENDEIVIRHLNALTIGLEGKDCKMAYPKCSKPYQELMRILHS</sequence>
<dbReference type="EMBL" id="VCGU01000011">
    <property type="protein sequence ID" value="TRY67083.1"/>
    <property type="molecule type" value="Genomic_DNA"/>
</dbReference>
<keyword evidence="3" id="KW-1185">Reference proteome</keyword>
<keyword evidence="1" id="KW-0812">Transmembrane</keyword>
<dbReference type="Pfam" id="PF07841">
    <property type="entry name" value="DM4_12"/>
    <property type="match status" value="1"/>
</dbReference>
<dbReference type="Proteomes" id="UP000318571">
    <property type="component" value="Chromosome 4"/>
</dbReference>
<evidence type="ECO:0000313" key="2">
    <source>
        <dbReference type="EMBL" id="TRY67083.1"/>
    </source>
</evidence>
<proteinExistence type="predicted"/>
<accession>A0A553NNR2</accession>
<gene>
    <name evidence="2" type="ORF">TCAL_08041</name>
</gene>
<evidence type="ECO:0000256" key="1">
    <source>
        <dbReference type="SAM" id="Phobius"/>
    </source>
</evidence>
<evidence type="ECO:0000313" key="3">
    <source>
        <dbReference type="Proteomes" id="UP000318571"/>
    </source>
</evidence>
<organism evidence="2 3">
    <name type="scientific">Tigriopus californicus</name>
    <name type="common">Marine copepod</name>
    <dbReference type="NCBI Taxonomy" id="6832"/>
    <lineage>
        <taxon>Eukaryota</taxon>
        <taxon>Metazoa</taxon>
        <taxon>Ecdysozoa</taxon>
        <taxon>Arthropoda</taxon>
        <taxon>Crustacea</taxon>
        <taxon>Multicrustacea</taxon>
        <taxon>Hexanauplia</taxon>
        <taxon>Copepoda</taxon>
        <taxon>Harpacticoida</taxon>
        <taxon>Harpacticidae</taxon>
        <taxon>Tigriopus</taxon>
    </lineage>
</organism>
<dbReference type="InterPro" id="IPR006631">
    <property type="entry name" value="DM4_12"/>
</dbReference>
<feature type="transmembrane region" description="Helical" evidence="1">
    <location>
        <begin position="83"/>
        <end position="103"/>
    </location>
</feature>
<name>A0A553NNR2_TIGCA</name>
<feature type="transmembrane region" description="Helical" evidence="1">
    <location>
        <begin position="201"/>
        <end position="223"/>
    </location>
</feature>
<reference evidence="2 3" key="1">
    <citation type="journal article" date="2018" name="Nat. Ecol. Evol.">
        <title>Genomic signatures of mitonuclear coevolution across populations of Tigriopus californicus.</title>
        <authorList>
            <person name="Barreto F.S."/>
            <person name="Watson E.T."/>
            <person name="Lima T.G."/>
            <person name="Willett C.S."/>
            <person name="Edmands S."/>
            <person name="Li W."/>
            <person name="Burton R.S."/>
        </authorList>
    </citation>
    <scope>NUCLEOTIDE SEQUENCE [LARGE SCALE GENOMIC DNA]</scope>
    <source>
        <strain evidence="2 3">San Diego</strain>
    </source>
</reference>
<keyword evidence="1" id="KW-0472">Membrane</keyword>